<dbReference type="EMBL" id="LAZR01068634">
    <property type="protein sequence ID" value="KKK49270.1"/>
    <property type="molecule type" value="Genomic_DNA"/>
</dbReference>
<dbReference type="SMART" id="SM00044">
    <property type="entry name" value="CYCc"/>
    <property type="match status" value="1"/>
</dbReference>
<dbReference type="SUPFAM" id="SSF55073">
    <property type="entry name" value="Nucleotide cyclase"/>
    <property type="match status" value="1"/>
</dbReference>
<gene>
    <name evidence="2" type="ORF">LCGC14_3136740</name>
</gene>
<dbReference type="InterPro" id="IPR029787">
    <property type="entry name" value="Nucleotide_cyclase"/>
</dbReference>
<sequence>MVGQGFVDQRYKRVKEYDTPVSQMTERPVTKLPAVENVKYKEVVTINVAMLFCDIKGYTKLVTEASDPKTVARIMTIYVTEMAAAIREHGGTILSIRGDGLIGTFVDGDRNASTEAVRCAVTMNTILDYVVNKQLKSFKQESLVCHWGADSGRIKITRAGLYRENMNDLVYIGDAINHASKFSVLAQGNQIAISEKMHNRIDNEFKKSDSPWEWTPERDTVLG</sequence>
<name>A0A0F8WLY9_9ZZZZ</name>
<comment type="caution">
    <text evidence="2">The sequence shown here is derived from an EMBL/GenBank/DDBJ whole genome shotgun (WGS) entry which is preliminary data.</text>
</comment>
<dbReference type="Gene3D" id="3.30.70.1230">
    <property type="entry name" value="Nucleotide cyclase"/>
    <property type="match status" value="1"/>
</dbReference>
<dbReference type="PANTHER" id="PTHR43081:SF1">
    <property type="entry name" value="ADENYLATE CYCLASE, TERMINAL-DIFFERENTIATION SPECIFIC"/>
    <property type="match status" value="1"/>
</dbReference>
<evidence type="ECO:0000313" key="2">
    <source>
        <dbReference type="EMBL" id="KKK49270.1"/>
    </source>
</evidence>
<reference evidence="2" key="1">
    <citation type="journal article" date="2015" name="Nature">
        <title>Complex archaea that bridge the gap between prokaryotes and eukaryotes.</title>
        <authorList>
            <person name="Spang A."/>
            <person name="Saw J.H."/>
            <person name="Jorgensen S.L."/>
            <person name="Zaremba-Niedzwiedzka K."/>
            <person name="Martijn J."/>
            <person name="Lind A.E."/>
            <person name="van Eijk R."/>
            <person name="Schleper C."/>
            <person name="Guy L."/>
            <person name="Ettema T.J."/>
        </authorList>
    </citation>
    <scope>NUCLEOTIDE SEQUENCE</scope>
</reference>
<feature type="domain" description="Guanylate cyclase" evidence="1">
    <location>
        <begin position="49"/>
        <end position="183"/>
    </location>
</feature>
<dbReference type="InterPro" id="IPR001054">
    <property type="entry name" value="A/G_cyclase"/>
</dbReference>
<dbReference type="InterPro" id="IPR050697">
    <property type="entry name" value="Adenylyl/Guanylyl_Cyclase_3/4"/>
</dbReference>
<protein>
    <recommendedName>
        <fullName evidence="1">Guanylate cyclase domain-containing protein</fullName>
    </recommendedName>
</protein>
<dbReference type="CDD" id="cd07302">
    <property type="entry name" value="CHD"/>
    <property type="match status" value="1"/>
</dbReference>
<accession>A0A0F8WLY9</accession>
<dbReference type="AlphaFoldDB" id="A0A0F8WLY9"/>
<evidence type="ECO:0000259" key="1">
    <source>
        <dbReference type="PROSITE" id="PS50125"/>
    </source>
</evidence>
<dbReference type="GO" id="GO:0035556">
    <property type="term" value="P:intracellular signal transduction"/>
    <property type="evidence" value="ECO:0007669"/>
    <property type="project" value="InterPro"/>
</dbReference>
<dbReference type="GO" id="GO:0009190">
    <property type="term" value="P:cyclic nucleotide biosynthetic process"/>
    <property type="evidence" value="ECO:0007669"/>
    <property type="project" value="InterPro"/>
</dbReference>
<dbReference type="Pfam" id="PF00211">
    <property type="entry name" value="Guanylate_cyc"/>
    <property type="match status" value="1"/>
</dbReference>
<feature type="non-terminal residue" evidence="2">
    <location>
        <position position="223"/>
    </location>
</feature>
<organism evidence="2">
    <name type="scientific">marine sediment metagenome</name>
    <dbReference type="NCBI Taxonomy" id="412755"/>
    <lineage>
        <taxon>unclassified sequences</taxon>
        <taxon>metagenomes</taxon>
        <taxon>ecological metagenomes</taxon>
    </lineage>
</organism>
<dbReference type="PROSITE" id="PS50125">
    <property type="entry name" value="GUANYLATE_CYCLASE_2"/>
    <property type="match status" value="1"/>
</dbReference>
<dbReference type="PANTHER" id="PTHR43081">
    <property type="entry name" value="ADENYLATE CYCLASE, TERMINAL-DIFFERENTIATION SPECIFIC-RELATED"/>
    <property type="match status" value="1"/>
</dbReference>
<proteinExistence type="predicted"/>